<sequence>MKILKLENNLSQTLNTSLTITPRFVQAIHILQMPSVDLTEYLQEQCAENPLIEVVYDSDLELRRKKVSYQLEEYDETDWMHGYEETLEDMLISQLRVLGLTGSRYRAAAYLAGNLNEHGYLSVGLEEASIHLDQPIEVVKQALLDIQSLEPAGIGARDLQECLLIQLNRMDGINSSAYAIISSFIHELASSKFKRIADSLQITVDEVKQVLGLIRQLNPRPGLAYNHSIPKYVVPDAFIERSVNGYTVILNERSYPQINVRPYHKDLAYLKQDKEARTFLREYAYSAKWLARSLEQRRTTLLRVIESIVEEQHAFLDNGIHSLKPMNMKAISNRLQLHESTISRAIAHKYVQTPRGLFELKSFFTNGLVTNDGAVTSSESIKALIRKLIANEDQSKPYSDQQITDILVKEGMQISRRTVMKYREELHIVSSRLRATGRPD</sequence>
<dbReference type="GO" id="GO:0003677">
    <property type="term" value="F:DNA binding"/>
    <property type="evidence" value="ECO:0007669"/>
    <property type="project" value="UniProtKB-KW"/>
</dbReference>
<evidence type="ECO:0000256" key="2">
    <source>
        <dbReference type="ARBA" id="ARBA00022478"/>
    </source>
</evidence>
<evidence type="ECO:0000259" key="9">
    <source>
        <dbReference type="Pfam" id="PF04552"/>
    </source>
</evidence>
<dbReference type="PRINTS" id="PR00045">
    <property type="entry name" value="SIGMA54FCT"/>
</dbReference>
<dbReference type="PIRSF" id="PIRSF000774">
    <property type="entry name" value="RpoN"/>
    <property type="match status" value="1"/>
</dbReference>
<dbReference type="InterPro" id="IPR000394">
    <property type="entry name" value="RNA_pol_sigma_54"/>
</dbReference>
<dbReference type="GO" id="GO:0016779">
    <property type="term" value="F:nucleotidyltransferase activity"/>
    <property type="evidence" value="ECO:0007669"/>
    <property type="project" value="UniProtKB-KW"/>
</dbReference>
<keyword evidence="5" id="KW-0805">Transcription regulation</keyword>
<dbReference type="InterPro" id="IPR007634">
    <property type="entry name" value="RNA_pol_sigma_54_DNA-bd"/>
</dbReference>
<dbReference type="Pfam" id="PF00309">
    <property type="entry name" value="Sigma54_AID"/>
    <property type="match status" value="1"/>
</dbReference>
<reference evidence="11 12" key="1">
    <citation type="submission" date="2019-03" db="EMBL/GenBank/DDBJ databases">
        <authorList>
            <person name="Kim M.K.M."/>
        </authorList>
    </citation>
    <scope>NUCLEOTIDE SEQUENCE [LARGE SCALE GENOMIC DNA]</scope>
    <source>
        <strain evidence="11 12">18JY21-1</strain>
    </source>
</reference>
<name>A0A4R4EL83_9BACL</name>
<feature type="domain" description="RNA polymerase sigma factor 54 core-binding" evidence="10">
    <location>
        <begin position="83"/>
        <end position="262"/>
    </location>
</feature>
<dbReference type="Pfam" id="PF04963">
    <property type="entry name" value="Sigma54_CBD"/>
    <property type="match status" value="1"/>
</dbReference>
<dbReference type="InterPro" id="IPR038709">
    <property type="entry name" value="RpoN_core-bd_sf"/>
</dbReference>
<dbReference type="GO" id="GO:0006352">
    <property type="term" value="P:DNA-templated transcription initiation"/>
    <property type="evidence" value="ECO:0007669"/>
    <property type="project" value="InterPro"/>
</dbReference>
<keyword evidence="12" id="KW-1185">Reference proteome</keyword>
<dbReference type="NCBIfam" id="TIGR02395">
    <property type="entry name" value="rpoN_sigma"/>
    <property type="match status" value="1"/>
</dbReference>
<dbReference type="OrthoDB" id="9814402at2"/>
<organism evidence="11 12">
    <name type="scientific">Paenibacillus albiflavus</name>
    <dbReference type="NCBI Taxonomy" id="2545760"/>
    <lineage>
        <taxon>Bacteria</taxon>
        <taxon>Bacillati</taxon>
        <taxon>Bacillota</taxon>
        <taxon>Bacilli</taxon>
        <taxon>Bacillales</taxon>
        <taxon>Paenibacillaceae</taxon>
        <taxon>Paenibacillus</taxon>
    </lineage>
</organism>
<dbReference type="AlphaFoldDB" id="A0A4R4EL83"/>
<dbReference type="Pfam" id="PF04552">
    <property type="entry name" value="Sigma54_DBD"/>
    <property type="match status" value="1"/>
</dbReference>
<evidence type="ECO:0000256" key="1">
    <source>
        <dbReference type="ARBA" id="ARBA00008798"/>
    </source>
</evidence>
<keyword evidence="7" id="KW-0238">DNA-binding</keyword>
<accession>A0A4R4EL83</accession>
<protein>
    <submittedName>
        <fullName evidence="11">RNA polymerase sigma-54 factor</fullName>
    </submittedName>
</protein>
<evidence type="ECO:0000256" key="6">
    <source>
        <dbReference type="ARBA" id="ARBA00023082"/>
    </source>
</evidence>
<evidence type="ECO:0000256" key="4">
    <source>
        <dbReference type="ARBA" id="ARBA00022695"/>
    </source>
</evidence>
<evidence type="ECO:0000313" key="12">
    <source>
        <dbReference type="Proteomes" id="UP000295418"/>
    </source>
</evidence>
<keyword evidence="8" id="KW-0804">Transcription</keyword>
<dbReference type="PANTHER" id="PTHR32248">
    <property type="entry name" value="RNA POLYMERASE SIGMA-54 FACTOR"/>
    <property type="match status" value="1"/>
</dbReference>
<comment type="similarity">
    <text evidence="1">Belongs to the sigma-54 factor family.</text>
</comment>
<evidence type="ECO:0000256" key="7">
    <source>
        <dbReference type="ARBA" id="ARBA00023125"/>
    </source>
</evidence>
<evidence type="ECO:0000256" key="5">
    <source>
        <dbReference type="ARBA" id="ARBA00023015"/>
    </source>
</evidence>
<keyword evidence="2" id="KW-0240">DNA-directed RNA polymerase</keyword>
<dbReference type="PANTHER" id="PTHR32248:SF4">
    <property type="entry name" value="RNA POLYMERASE SIGMA-54 FACTOR"/>
    <property type="match status" value="1"/>
</dbReference>
<dbReference type="InterPro" id="IPR007046">
    <property type="entry name" value="RNA_pol_sigma_54_core-bd"/>
</dbReference>
<proteinExistence type="inferred from homology"/>
<dbReference type="Proteomes" id="UP000295418">
    <property type="component" value="Unassembled WGS sequence"/>
</dbReference>
<dbReference type="EMBL" id="SKFG01000001">
    <property type="protein sequence ID" value="TCZ81006.1"/>
    <property type="molecule type" value="Genomic_DNA"/>
</dbReference>
<dbReference type="GO" id="GO:0016987">
    <property type="term" value="F:sigma factor activity"/>
    <property type="evidence" value="ECO:0007669"/>
    <property type="project" value="UniProtKB-KW"/>
</dbReference>
<gene>
    <name evidence="11" type="primary">rpoN</name>
    <name evidence="11" type="ORF">E0485_01620</name>
</gene>
<evidence type="ECO:0000256" key="8">
    <source>
        <dbReference type="ARBA" id="ARBA00023163"/>
    </source>
</evidence>
<dbReference type="Gene3D" id="1.10.10.1330">
    <property type="entry name" value="RNA polymerase sigma-54 factor, core-binding domain"/>
    <property type="match status" value="1"/>
</dbReference>
<dbReference type="GO" id="GO:0000428">
    <property type="term" value="C:DNA-directed RNA polymerase complex"/>
    <property type="evidence" value="ECO:0007669"/>
    <property type="project" value="UniProtKB-KW"/>
</dbReference>
<dbReference type="Gene3D" id="1.10.10.60">
    <property type="entry name" value="Homeodomain-like"/>
    <property type="match status" value="1"/>
</dbReference>
<feature type="domain" description="RNA polymerase sigma factor 54 DNA-binding" evidence="9">
    <location>
        <begin position="279"/>
        <end position="434"/>
    </location>
</feature>
<keyword evidence="3" id="KW-0808">Transferase</keyword>
<comment type="caution">
    <text evidence="11">The sequence shown here is derived from an EMBL/GenBank/DDBJ whole genome shotgun (WGS) entry which is preliminary data.</text>
</comment>
<evidence type="ECO:0000259" key="10">
    <source>
        <dbReference type="Pfam" id="PF04963"/>
    </source>
</evidence>
<dbReference type="PROSITE" id="PS50044">
    <property type="entry name" value="SIGMA54_3"/>
    <property type="match status" value="1"/>
</dbReference>
<evidence type="ECO:0000313" key="11">
    <source>
        <dbReference type="EMBL" id="TCZ81006.1"/>
    </source>
</evidence>
<keyword evidence="4" id="KW-0548">Nucleotidyltransferase</keyword>
<evidence type="ECO:0000256" key="3">
    <source>
        <dbReference type="ARBA" id="ARBA00022679"/>
    </source>
</evidence>
<keyword evidence="6" id="KW-0731">Sigma factor</keyword>
<dbReference type="GO" id="GO:0001216">
    <property type="term" value="F:DNA-binding transcription activator activity"/>
    <property type="evidence" value="ECO:0007669"/>
    <property type="project" value="InterPro"/>
</dbReference>